<gene>
    <name evidence="1" type="ORF">Tci_894549</name>
</gene>
<dbReference type="EMBL" id="BKCJ011338336">
    <property type="protein sequence ID" value="GFD22580.1"/>
    <property type="molecule type" value="Genomic_DNA"/>
</dbReference>
<protein>
    <submittedName>
        <fullName evidence="1">Uncharacterized protein</fullName>
    </submittedName>
</protein>
<feature type="non-terminal residue" evidence="1">
    <location>
        <position position="1"/>
    </location>
</feature>
<sequence>LIKRKKQALAEKLAKEMRNRPMTQAQQIAYMRQYVKNQSSSVYTTGWSMAYVKSFTDDQLKEDFENIQKDSDDEAPPVWSALVGWEVIPTHLGDINALY</sequence>
<dbReference type="AlphaFoldDB" id="A0A699UJ15"/>
<accession>A0A699UJ15</accession>
<proteinExistence type="predicted"/>
<comment type="caution">
    <text evidence="1">The sequence shown here is derived from an EMBL/GenBank/DDBJ whole genome shotgun (WGS) entry which is preliminary data.</text>
</comment>
<reference evidence="1" key="1">
    <citation type="journal article" date="2019" name="Sci. Rep.">
        <title>Draft genome of Tanacetum cinerariifolium, the natural source of mosquito coil.</title>
        <authorList>
            <person name="Yamashiro T."/>
            <person name="Shiraishi A."/>
            <person name="Satake H."/>
            <person name="Nakayama K."/>
        </authorList>
    </citation>
    <scope>NUCLEOTIDE SEQUENCE</scope>
</reference>
<evidence type="ECO:0000313" key="1">
    <source>
        <dbReference type="EMBL" id="GFD22580.1"/>
    </source>
</evidence>
<organism evidence="1">
    <name type="scientific">Tanacetum cinerariifolium</name>
    <name type="common">Dalmatian daisy</name>
    <name type="synonym">Chrysanthemum cinerariifolium</name>
    <dbReference type="NCBI Taxonomy" id="118510"/>
    <lineage>
        <taxon>Eukaryota</taxon>
        <taxon>Viridiplantae</taxon>
        <taxon>Streptophyta</taxon>
        <taxon>Embryophyta</taxon>
        <taxon>Tracheophyta</taxon>
        <taxon>Spermatophyta</taxon>
        <taxon>Magnoliopsida</taxon>
        <taxon>eudicotyledons</taxon>
        <taxon>Gunneridae</taxon>
        <taxon>Pentapetalae</taxon>
        <taxon>asterids</taxon>
        <taxon>campanulids</taxon>
        <taxon>Asterales</taxon>
        <taxon>Asteraceae</taxon>
        <taxon>Asteroideae</taxon>
        <taxon>Anthemideae</taxon>
        <taxon>Anthemidinae</taxon>
        <taxon>Tanacetum</taxon>
    </lineage>
</organism>
<name>A0A699UJ15_TANCI</name>